<gene>
    <name evidence="2" type="ORF">JCM19300_2228</name>
</gene>
<protein>
    <recommendedName>
        <fullName evidence="1">Knr4/Smi1-like domain-containing protein</fullName>
    </recommendedName>
</protein>
<evidence type="ECO:0000313" key="2">
    <source>
        <dbReference type="EMBL" id="GAL64999.1"/>
    </source>
</evidence>
<proteinExistence type="predicted"/>
<reference evidence="2 3" key="1">
    <citation type="journal article" date="2014" name="Genome Announc.">
        <title>Draft Genome Sequences of Marine Flavobacterium Algibacter lectus Strains SS8 and NR4.</title>
        <authorList>
            <person name="Takatani N."/>
            <person name="Nakanishi M."/>
            <person name="Meirelles P."/>
            <person name="Mino S."/>
            <person name="Suda W."/>
            <person name="Oshima K."/>
            <person name="Hattori M."/>
            <person name="Ohkuma M."/>
            <person name="Hosokawa M."/>
            <person name="Miyashita K."/>
            <person name="Thompson F.L."/>
            <person name="Niwa A."/>
            <person name="Sawabe T."/>
            <person name="Sawabe T."/>
        </authorList>
    </citation>
    <scope>NUCLEOTIDE SEQUENCE [LARGE SCALE GENOMIC DNA]</scope>
    <source>
        <strain evidence="2 3">JCM 19300</strain>
    </source>
</reference>
<dbReference type="InterPro" id="IPR018958">
    <property type="entry name" value="Knr4/Smi1-like_dom"/>
</dbReference>
<organism evidence="2 3">
    <name type="scientific">Algibacter lectus</name>
    <dbReference type="NCBI Taxonomy" id="221126"/>
    <lineage>
        <taxon>Bacteria</taxon>
        <taxon>Pseudomonadati</taxon>
        <taxon>Bacteroidota</taxon>
        <taxon>Flavobacteriia</taxon>
        <taxon>Flavobacteriales</taxon>
        <taxon>Flavobacteriaceae</taxon>
        <taxon>Algibacter</taxon>
    </lineage>
</organism>
<evidence type="ECO:0000259" key="1">
    <source>
        <dbReference type="Pfam" id="PF09346"/>
    </source>
</evidence>
<dbReference type="EMBL" id="BBNQ01000028">
    <property type="protein sequence ID" value="GAL64999.1"/>
    <property type="molecule type" value="Genomic_DNA"/>
</dbReference>
<sequence length="136" mass="16326">MEENKDDFIKYTPSFQEKLREYAISKGLKIESSFVDFMSTYDGEILGEEGLIINALRDYYSYENSTIELLRQEYGVPKNYLTLFNTEVDDYLLYNMKNDSVKLIEAQNMKELSNDEYYDEKWDSFNEFLEHFFELN</sequence>
<comment type="caution">
    <text evidence="2">The sequence shown here is derived from an EMBL/GenBank/DDBJ whole genome shotgun (WGS) entry which is preliminary data.</text>
</comment>
<dbReference type="SUPFAM" id="SSF160631">
    <property type="entry name" value="SMI1/KNR4-like"/>
    <property type="match status" value="1"/>
</dbReference>
<accession>A0A090VNY3</accession>
<feature type="domain" description="Knr4/Smi1-like" evidence="1">
    <location>
        <begin position="27"/>
        <end position="130"/>
    </location>
</feature>
<name>A0A090VNY3_9FLAO</name>
<dbReference type="Pfam" id="PF09346">
    <property type="entry name" value="SMI1_KNR4"/>
    <property type="match status" value="1"/>
</dbReference>
<dbReference type="InterPro" id="IPR037883">
    <property type="entry name" value="Knr4/Smi1-like_sf"/>
</dbReference>
<dbReference type="AlphaFoldDB" id="A0A090VNY3"/>
<dbReference type="Proteomes" id="UP000029644">
    <property type="component" value="Unassembled WGS sequence"/>
</dbReference>
<evidence type="ECO:0000313" key="3">
    <source>
        <dbReference type="Proteomes" id="UP000029644"/>
    </source>
</evidence>